<proteinExistence type="predicted"/>
<dbReference type="AlphaFoldDB" id="A0A523W2E8"/>
<dbReference type="Proteomes" id="UP000319130">
    <property type="component" value="Unassembled WGS sequence"/>
</dbReference>
<dbReference type="EMBL" id="SOIZ01000261">
    <property type="protein sequence ID" value="TET61194.1"/>
    <property type="molecule type" value="Genomic_DNA"/>
</dbReference>
<organism evidence="1 2">
    <name type="scientific">Aerophobetes bacterium</name>
    <dbReference type="NCBI Taxonomy" id="2030807"/>
    <lineage>
        <taxon>Bacteria</taxon>
        <taxon>Candidatus Aerophobota</taxon>
    </lineage>
</organism>
<evidence type="ECO:0000313" key="1">
    <source>
        <dbReference type="EMBL" id="TET61194.1"/>
    </source>
</evidence>
<comment type="caution">
    <text evidence="1">The sequence shown here is derived from an EMBL/GenBank/DDBJ whole genome shotgun (WGS) entry which is preliminary data.</text>
</comment>
<feature type="non-terminal residue" evidence="1">
    <location>
        <position position="206"/>
    </location>
</feature>
<dbReference type="Gene3D" id="3.10.450.350">
    <property type="match status" value="1"/>
</dbReference>
<name>A0A523W2E8_UNCAE</name>
<gene>
    <name evidence="1" type="ORF">E3J48_05885</name>
</gene>
<protein>
    <submittedName>
        <fullName evidence="1">Uncharacterized protein</fullName>
    </submittedName>
</protein>
<accession>A0A523W2E8</accession>
<sequence>MIMTELGSKKKTTVFIAIFLAIGLSVLLVSLLSPSLGLFWFPSGVKQSQETAQDATNESSLLTSTRLRRGETIYKVLLSAGISSQKANSLVRALKSLFDPRSSKYGDLLKLKRKPDGRLIFEYYPNSLEYYLVQETKSGEFSADKEKVPQRRVLIGAKATLRSSVYESMRGTGVDRELINRYADIFSWEIDFFTDPRKGDTIQLIW</sequence>
<reference evidence="1 2" key="1">
    <citation type="submission" date="2019-03" db="EMBL/GenBank/DDBJ databases">
        <title>Metabolic potential of uncultured bacteria and archaea associated with petroleum seepage in deep-sea sediments.</title>
        <authorList>
            <person name="Dong X."/>
            <person name="Hubert C."/>
        </authorList>
    </citation>
    <scope>NUCLEOTIDE SEQUENCE [LARGE SCALE GENOMIC DNA]</scope>
    <source>
        <strain evidence="1">E29_bin52</strain>
    </source>
</reference>
<evidence type="ECO:0000313" key="2">
    <source>
        <dbReference type="Proteomes" id="UP000319130"/>
    </source>
</evidence>